<dbReference type="Gene3D" id="2.90.10.10">
    <property type="entry name" value="Bulb-type lectin domain"/>
    <property type="match status" value="2"/>
</dbReference>
<feature type="domain" description="Bulb-type lectin" evidence="2">
    <location>
        <begin position="271"/>
        <end position="373"/>
    </location>
</feature>
<dbReference type="EMBL" id="JAAAUQ010002908">
    <property type="protein sequence ID" value="KAF9120037.1"/>
    <property type="molecule type" value="Genomic_DNA"/>
</dbReference>
<dbReference type="Gene3D" id="3.40.390.10">
    <property type="entry name" value="Collagenase (Catalytic Domain)"/>
    <property type="match status" value="1"/>
</dbReference>
<dbReference type="InterPro" id="IPR036426">
    <property type="entry name" value="Bulb-type_lectin_dom_sf"/>
</dbReference>
<evidence type="ECO:0000313" key="4">
    <source>
        <dbReference type="Proteomes" id="UP000748756"/>
    </source>
</evidence>
<reference evidence="3" key="1">
    <citation type="journal article" date="2020" name="Fungal Divers.">
        <title>Resolving the Mortierellaceae phylogeny through synthesis of multi-gene phylogenetics and phylogenomics.</title>
        <authorList>
            <person name="Vandepol N."/>
            <person name="Liber J."/>
            <person name="Desiro A."/>
            <person name="Na H."/>
            <person name="Kennedy M."/>
            <person name="Barry K."/>
            <person name="Grigoriev I.V."/>
            <person name="Miller A.N."/>
            <person name="O'Donnell K."/>
            <person name="Stajich J.E."/>
            <person name="Bonito G."/>
        </authorList>
    </citation>
    <scope>NUCLEOTIDE SEQUENCE</scope>
    <source>
        <strain evidence="3">NRRL 6426</strain>
    </source>
</reference>
<evidence type="ECO:0000313" key="3">
    <source>
        <dbReference type="EMBL" id="KAF9120037.1"/>
    </source>
</evidence>
<dbReference type="SUPFAM" id="SSF55486">
    <property type="entry name" value="Metalloproteases ('zincins'), catalytic domain"/>
    <property type="match status" value="1"/>
</dbReference>
<accession>A0A9P5R136</accession>
<proteinExistence type="predicted"/>
<dbReference type="SUPFAM" id="SSF51110">
    <property type="entry name" value="alpha-D-mannose-specific plant lectins"/>
    <property type="match status" value="1"/>
</dbReference>
<dbReference type="SMART" id="SM00108">
    <property type="entry name" value="B_lectin"/>
    <property type="match status" value="1"/>
</dbReference>
<evidence type="ECO:0000256" key="1">
    <source>
        <dbReference type="SAM" id="MobiDB-lite"/>
    </source>
</evidence>
<name>A0A9P5R136_9FUNG</name>
<feature type="non-terminal residue" evidence="3">
    <location>
        <position position="435"/>
    </location>
</feature>
<protein>
    <recommendedName>
        <fullName evidence="2">Bulb-type lectin domain-containing protein</fullName>
    </recommendedName>
</protein>
<comment type="caution">
    <text evidence="3">The sequence shown here is derived from an EMBL/GenBank/DDBJ whole genome shotgun (WGS) entry which is preliminary data.</text>
</comment>
<dbReference type="OrthoDB" id="6770063at2759"/>
<feature type="region of interest" description="Disordered" evidence="1">
    <location>
        <begin position="1"/>
        <end position="20"/>
    </location>
</feature>
<dbReference type="GO" id="GO:0008237">
    <property type="term" value="F:metallopeptidase activity"/>
    <property type="evidence" value="ECO:0007669"/>
    <property type="project" value="InterPro"/>
</dbReference>
<gene>
    <name evidence="3" type="ORF">BG015_006173</name>
</gene>
<dbReference type="InterPro" id="IPR024079">
    <property type="entry name" value="MetalloPept_cat_dom_sf"/>
</dbReference>
<feature type="compositionally biased region" description="Pro residues" evidence="1">
    <location>
        <begin position="1"/>
        <end position="10"/>
    </location>
</feature>
<sequence length="435" mass="47789">PKLPQEPVPPQTLRKRSRWPVSRSSGSLELYVWDKSPMTYSVAAARGLEGRIDATANIIRQAMDRWGDDCASSMKGGSSSSLFSNWVYVPSNSPANEGKLPNIWFHISPGTVCDTDAGIACAFFPQDYGRRTTVLINNQKLSSYSANDALKSIIHELGHVMGLAHEYVNDADYVWAASPLDEKSIMKPSLQQIRGISTTDCLAMAYYSNGFPEVTASAYNKDKQKTVYKKAKIVKVAPLKVKLSADEQYRSHKSGGHDELLMDTDDGTCLGSDISQYGIVTPLEKGLHGLFELGFSLSQCLAVRVDSNPDFFYAMQSDGNFVAYNSKTGKAITSTGTAGLGTRGGYSIIFQEDGNLVIYDIKGSAVWSSGTYFWSHSNMRLDPAFWAFWGGHFGILDPAYKLIWTPMKSFIPTYKNVAIQLKGTNYCLDPGANTV</sequence>
<feature type="non-terminal residue" evidence="3">
    <location>
        <position position="1"/>
    </location>
</feature>
<organism evidence="3 4">
    <name type="scientific">Linnemannia schmuckeri</name>
    <dbReference type="NCBI Taxonomy" id="64567"/>
    <lineage>
        <taxon>Eukaryota</taxon>
        <taxon>Fungi</taxon>
        <taxon>Fungi incertae sedis</taxon>
        <taxon>Mucoromycota</taxon>
        <taxon>Mortierellomycotina</taxon>
        <taxon>Mortierellomycetes</taxon>
        <taxon>Mortierellales</taxon>
        <taxon>Mortierellaceae</taxon>
        <taxon>Linnemannia</taxon>
    </lineage>
</organism>
<keyword evidence="4" id="KW-1185">Reference proteome</keyword>
<dbReference type="InterPro" id="IPR001480">
    <property type="entry name" value="Bulb-type_lectin_dom"/>
</dbReference>
<evidence type="ECO:0000259" key="2">
    <source>
        <dbReference type="SMART" id="SM00108"/>
    </source>
</evidence>
<dbReference type="AlphaFoldDB" id="A0A9P5R136"/>
<dbReference type="Proteomes" id="UP000748756">
    <property type="component" value="Unassembled WGS sequence"/>
</dbReference>